<feature type="chain" id="PRO_5042860528" description="Secreted protein" evidence="1">
    <location>
        <begin position="28"/>
        <end position="98"/>
    </location>
</feature>
<dbReference type="Pfam" id="PF02098">
    <property type="entry name" value="His_binding"/>
    <property type="match status" value="1"/>
</dbReference>
<dbReference type="PROSITE" id="PS51257">
    <property type="entry name" value="PROKAR_LIPOPROTEIN"/>
    <property type="match status" value="1"/>
</dbReference>
<dbReference type="AlphaFoldDB" id="A0AAQ4EBF2"/>
<comment type="caution">
    <text evidence="2">The sequence shown here is derived from an EMBL/GenBank/DDBJ whole genome shotgun (WGS) entry which is preliminary data.</text>
</comment>
<dbReference type="InterPro" id="IPR002970">
    <property type="entry name" value="Tick_his-bd"/>
</dbReference>
<feature type="signal peptide" evidence="1">
    <location>
        <begin position="1"/>
        <end position="27"/>
    </location>
</feature>
<keyword evidence="3" id="KW-1185">Reference proteome</keyword>
<proteinExistence type="predicted"/>
<reference evidence="2 3" key="1">
    <citation type="journal article" date="2023" name="Arcadia Sci">
        <title>De novo assembly of a long-read Amblyomma americanum tick genome.</title>
        <authorList>
            <person name="Chou S."/>
            <person name="Poskanzer K.E."/>
            <person name="Rollins M."/>
            <person name="Thuy-Boun P.S."/>
        </authorList>
    </citation>
    <scope>NUCLEOTIDE SEQUENCE [LARGE SCALE GENOMIC DNA]</scope>
    <source>
        <strain evidence="2">F_SG_1</strain>
        <tissue evidence="2">Salivary glands</tissue>
    </source>
</reference>
<dbReference type="GO" id="GO:0030682">
    <property type="term" value="P:symbiont-mediated perturbation of host defenses"/>
    <property type="evidence" value="ECO:0007669"/>
    <property type="project" value="InterPro"/>
</dbReference>
<organism evidence="2 3">
    <name type="scientific">Amblyomma americanum</name>
    <name type="common">Lone star tick</name>
    <dbReference type="NCBI Taxonomy" id="6943"/>
    <lineage>
        <taxon>Eukaryota</taxon>
        <taxon>Metazoa</taxon>
        <taxon>Ecdysozoa</taxon>
        <taxon>Arthropoda</taxon>
        <taxon>Chelicerata</taxon>
        <taxon>Arachnida</taxon>
        <taxon>Acari</taxon>
        <taxon>Parasitiformes</taxon>
        <taxon>Ixodida</taxon>
        <taxon>Ixodoidea</taxon>
        <taxon>Ixodidae</taxon>
        <taxon>Amblyomminae</taxon>
        <taxon>Amblyomma</taxon>
    </lineage>
</organism>
<evidence type="ECO:0008006" key="4">
    <source>
        <dbReference type="Google" id="ProtNLM"/>
    </source>
</evidence>
<dbReference type="EMBL" id="JARKHS020019033">
    <property type="protein sequence ID" value="KAK8771970.1"/>
    <property type="molecule type" value="Genomic_DNA"/>
</dbReference>
<accession>A0AAQ4EBF2</accession>
<dbReference type="Gene3D" id="2.40.128.20">
    <property type="match status" value="1"/>
</dbReference>
<dbReference type="Proteomes" id="UP001321473">
    <property type="component" value="Unassembled WGS sequence"/>
</dbReference>
<protein>
    <recommendedName>
        <fullName evidence="4">Secreted protein</fullName>
    </recommendedName>
</protein>
<dbReference type="InterPro" id="IPR012674">
    <property type="entry name" value="Calycin"/>
</dbReference>
<dbReference type="SUPFAM" id="SSF50814">
    <property type="entry name" value="Lipocalins"/>
    <property type="match status" value="1"/>
</dbReference>
<evidence type="ECO:0000313" key="2">
    <source>
        <dbReference type="EMBL" id="KAK8771970.1"/>
    </source>
</evidence>
<keyword evidence="1" id="KW-0732">Signal</keyword>
<evidence type="ECO:0000256" key="1">
    <source>
        <dbReference type="SAM" id="SignalP"/>
    </source>
</evidence>
<gene>
    <name evidence="2" type="ORF">V5799_024786</name>
</gene>
<evidence type="ECO:0000313" key="3">
    <source>
        <dbReference type="Proteomes" id="UP001321473"/>
    </source>
</evidence>
<sequence>MKTEPSRADRFFLWSLLIASCVALSRAEIERKPEYSQYQDAWKALKVPGRYYLFMRSYEYEPLYKNKKCVYNELIGVNEEEHYTTNAVGSVDPVTGSR</sequence>
<name>A0AAQ4EBF2_AMBAM</name>
<dbReference type="GO" id="GO:0043176">
    <property type="term" value="F:amine binding"/>
    <property type="evidence" value="ECO:0007669"/>
    <property type="project" value="InterPro"/>
</dbReference>